<sequence length="253" mass="28721">MAIQLNERDQLIFKLIDEHEVLLEKHISWFIAQDDKPVLIRDRLRKLFYLDYLICHRHGSKLPWWTTPTKPLVYMLSPMARKMSGFAENSEDILDNDFQRYHLEVANLRMLFLVAQKNGTISDFQWSTCKGERKKETGLCAKVTYSCGGKTLTLGIVNHAPGVVPDAEHLNKALVAEKLDWLLFISQEERACDAGIEKALVATHQDLYREGIISNAWRKANGDCVDLTTGAVVPTPAYMSNYVNGTNNLNIAV</sequence>
<organism evidence="1 2">
    <name type="scientific">Candidatus Obscuribacter phosphatis</name>
    <dbReference type="NCBI Taxonomy" id="1906157"/>
    <lineage>
        <taxon>Bacteria</taxon>
        <taxon>Bacillati</taxon>
        <taxon>Candidatus Melainabacteria</taxon>
        <taxon>Candidatus Obscuribacterales</taxon>
        <taxon>Candidatus Obscuribacteraceae</taxon>
        <taxon>Candidatus Obscuribacter</taxon>
    </lineage>
</organism>
<evidence type="ECO:0000313" key="1">
    <source>
        <dbReference type="EMBL" id="MBN8659428.1"/>
    </source>
</evidence>
<name>A0A8J7TLW8_9BACT</name>
<proteinExistence type="predicted"/>
<reference evidence="1" key="1">
    <citation type="submission" date="2021-02" db="EMBL/GenBank/DDBJ databases">
        <title>Genome-Resolved Metagenomics of a Microbial Community Performing Photosynthetic Biological Nutrient Removal.</title>
        <authorList>
            <person name="Mcdaniel E.A."/>
        </authorList>
    </citation>
    <scope>NUCLEOTIDE SEQUENCE</scope>
    <source>
        <strain evidence="1">UWPOB_OBS1</strain>
    </source>
</reference>
<accession>A0A8J7TLW8</accession>
<comment type="caution">
    <text evidence="1">The sequence shown here is derived from an EMBL/GenBank/DDBJ whole genome shotgun (WGS) entry which is preliminary data.</text>
</comment>
<dbReference type="EMBL" id="JAFLCK010000003">
    <property type="protein sequence ID" value="MBN8659428.1"/>
    <property type="molecule type" value="Genomic_DNA"/>
</dbReference>
<dbReference type="AlphaFoldDB" id="A0A8J7TLW8"/>
<evidence type="ECO:0000313" key="2">
    <source>
        <dbReference type="Proteomes" id="UP000664277"/>
    </source>
</evidence>
<dbReference type="Proteomes" id="UP000664277">
    <property type="component" value="Unassembled WGS sequence"/>
</dbReference>
<gene>
    <name evidence="1" type="ORF">J0M35_03625</name>
</gene>
<protein>
    <submittedName>
        <fullName evidence="1">Uncharacterized protein</fullName>
    </submittedName>
</protein>